<dbReference type="InterPro" id="IPR025847">
    <property type="entry name" value="MEDS_domain"/>
</dbReference>
<protein>
    <submittedName>
        <fullName evidence="2">MEDS domain-containing protein</fullName>
    </submittedName>
</protein>
<accession>A0ABW3QV75</accession>
<sequence length="280" mass="30349">MRRSGLVEHVRGFGPHDHVCWRYGDVREFRDRAREFLSEGLAAGYRVRYTGPGDVEALVRHLDGVAGVDEALRTGAAHVDPLDASYPSGAVVDPVTQVRAYAEATEAALAAGYAGLRVAADCTPLVRTPEQLAAFARYEHRIDHYMADQPFSAMCAYSGAEVDDRAFAQVACMHPNSNTPSPGFRLHAADDRFTALAGELDPTNGDLFTLALERADLRPRGGRLVFDATDLTFVDHRSLLHLSGHAADRGASVVLRASWPGVATLVDLLDLSNVRVERAA</sequence>
<organism evidence="2 3">
    <name type="scientific">Saccharothrix hoggarensis</name>
    <dbReference type="NCBI Taxonomy" id="913853"/>
    <lineage>
        <taxon>Bacteria</taxon>
        <taxon>Bacillati</taxon>
        <taxon>Actinomycetota</taxon>
        <taxon>Actinomycetes</taxon>
        <taxon>Pseudonocardiales</taxon>
        <taxon>Pseudonocardiaceae</taxon>
        <taxon>Saccharothrix</taxon>
    </lineage>
</organism>
<feature type="domain" description="MEDS" evidence="1">
    <location>
        <begin position="17"/>
        <end position="175"/>
    </location>
</feature>
<comment type="caution">
    <text evidence="2">The sequence shown here is derived from an EMBL/GenBank/DDBJ whole genome shotgun (WGS) entry which is preliminary data.</text>
</comment>
<keyword evidence="3" id="KW-1185">Reference proteome</keyword>
<dbReference type="Proteomes" id="UP001597168">
    <property type="component" value="Unassembled WGS sequence"/>
</dbReference>
<evidence type="ECO:0000259" key="1">
    <source>
        <dbReference type="Pfam" id="PF14417"/>
    </source>
</evidence>
<name>A0ABW3QV75_9PSEU</name>
<gene>
    <name evidence="2" type="ORF">ACFQ3T_16530</name>
</gene>
<reference evidence="3" key="1">
    <citation type="journal article" date="2019" name="Int. J. Syst. Evol. Microbiol.">
        <title>The Global Catalogue of Microorganisms (GCM) 10K type strain sequencing project: providing services to taxonomists for standard genome sequencing and annotation.</title>
        <authorList>
            <consortium name="The Broad Institute Genomics Platform"/>
            <consortium name="The Broad Institute Genome Sequencing Center for Infectious Disease"/>
            <person name="Wu L."/>
            <person name="Ma J."/>
        </authorList>
    </citation>
    <scope>NUCLEOTIDE SEQUENCE [LARGE SCALE GENOMIC DNA]</scope>
    <source>
        <strain evidence="3">CCUG 60214</strain>
    </source>
</reference>
<evidence type="ECO:0000313" key="3">
    <source>
        <dbReference type="Proteomes" id="UP001597168"/>
    </source>
</evidence>
<dbReference type="SUPFAM" id="SSF52091">
    <property type="entry name" value="SpoIIaa-like"/>
    <property type="match status" value="1"/>
</dbReference>
<dbReference type="RefSeq" id="WP_380724160.1">
    <property type="nucleotide sequence ID" value="NZ_JBHTLK010000075.1"/>
</dbReference>
<dbReference type="InterPro" id="IPR036513">
    <property type="entry name" value="STAS_dom_sf"/>
</dbReference>
<evidence type="ECO:0000313" key="2">
    <source>
        <dbReference type="EMBL" id="MFD1148738.1"/>
    </source>
</evidence>
<dbReference type="EMBL" id="JBHTLK010000075">
    <property type="protein sequence ID" value="MFD1148738.1"/>
    <property type="molecule type" value="Genomic_DNA"/>
</dbReference>
<proteinExistence type="predicted"/>
<dbReference type="Pfam" id="PF14417">
    <property type="entry name" value="MEDS"/>
    <property type="match status" value="1"/>
</dbReference>